<dbReference type="AlphaFoldDB" id="A0A9N9JJA3"/>
<gene>
    <name evidence="2" type="ORF">ALEPTO_LOCUS14568</name>
</gene>
<name>A0A9N9JJA3_9GLOM</name>
<accession>A0A9N9JJA3</accession>
<evidence type="ECO:0000313" key="2">
    <source>
        <dbReference type="EMBL" id="CAG8779067.1"/>
    </source>
</evidence>
<dbReference type="InterPro" id="IPR000587">
    <property type="entry name" value="Creatinase_N"/>
</dbReference>
<feature type="non-terminal residue" evidence="2">
    <location>
        <position position="65"/>
    </location>
</feature>
<dbReference type="SUPFAM" id="SSF53092">
    <property type="entry name" value="Creatinase/prolidase N-terminal domain"/>
    <property type="match status" value="1"/>
</dbReference>
<dbReference type="Proteomes" id="UP000789508">
    <property type="component" value="Unassembled WGS sequence"/>
</dbReference>
<keyword evidence="3" id="KW-1185">Reference proteome</keyword>
<sequence length="65" mass="7545">MSSEKLIENNQLDAMLFFSPENRFWLTDFQSSLGFLFITKSEKHLLVDGRYITEAQKSVGDKLTK</sequence>
<dbReference type="InterPro" id="IPR029149">
    <property type="entry name" value="Creatin/AminoP/Spt16_N"/>
</dbReference>
<evidence type="ECO:0000259" key="1">
    <source>
        <dbReference type="Pfam" id="PF01321"/>
    </source>
</evidence>
<dbReference type="Gene3D" id="3.40.350.10">
    <property type="entry name" value="Creatinase/prolidase N-terminal domain"/>
    <property type="match status" value="1"/>
</dbReference>
<protein>
    <submittedName>
        <fullName evidence="2">6373_t:CDS:1</fullName>
    </submittedName>
</protein>
<proteinExistence type="predicted"/>
<dbReference type="EMBL" id="CAJVPS010057677">
    <property type="protein sequence ID" value="CAG8779067.1"/>
    <property type="molecule type" value="Genomic_DNA"/>
</dbReference>
<reference evidence="2" key="1">
    <citation type="submission" date="2021-06" db="EMBL/GenBank/DDBJ databases">
        <authorList>
            <person name="Kallberg Y."/>
            <person name="Tangrot J."/>
            <person name="Rosling A."/>
        </authorList>
    </citation>
    <scope>NUCLEOTIDE SEQUENCE</scope>
    <source>
        <strain evidence="2">FL130A</strain>
    </source>
</reference>
<dbReference type="Pfam" id="PF01321">
    <property type="entry name" value="Creatinase_N"/>
    <property type="match status" value="1"/>
</dbReference>
<evidence type="ECO:0000313" key="3">
    <source>
        <dbReference type="Proteomes" id="UP000789508"/>
    </source>
</evidence>
<organism evidence="2 3">
    <name type="scientific">Ambispora leptoticha</name>
    <dbReference type="NCBI Taxonomy" id="144679"/>
    <lineage>
        <taxon>Eukaryota</taxon>
        <taxon>Fungi</taxon>
        <taxon>Fungi incertae sedis</taxon>
        <taxon>Mucoromycota</taxon>
        <taxon>Glomeromycotina</taxon>
        <taxon>Glomeromycetes</taxon>
        <taxon>Archaeosporales</taxon>
        <taxon>Ambisporaceae</taxon>
        <taxon>Ambispora</taxon>
    </lineage>
</organism>
<comment type="caution">
    <text evidence="2">The sequence shown here is derived from an EMBL/GenBank/DDBJ whole genome shotgun (WGS) entry which is preliminary data.</text>
</comment>
<feature type="domain" description="Creatinase N-terminal" evidence="1">
    <location>
        <begin position="5"/>
        <end position="60"/>
    </location>
</feature>